<reference evidence="9 10" key="1">
    <citation type="submission" date="2023-07" db="EMBL/GenBank/DDBJ databases">
        <title>Genomic Encyclopedia of Type Strains, Phase IV (KMG-IV): sequencing the most valuable type-strain genomes for metagenomic binning, comparative biology and taxonomic classification.</title>
        <authorList>
            <person name="Goeker M."/>
        </authorList>
    </citation>
    <scope>NUCLEOTIDE SEQUENCE [LARGE SCALE GENOMIC DNA]</scope>
    <source>
        <strain evidence="9 10">DSM 22616</strain>
    </source>
</reference>
<sequence length="375" mass="42412">MKLLCAGPTSIDKRVMDAMGQFLTNPDLDPEYTKFHRNVEKKISKLLKTEATSFLMLGEAIMGLEGAVCSLMERGERVLVLHNGYFGKGFSDYVERYGGKAVELKFDYRRGIDLKKLNEFLDKDSDFSIATFVHCETPSGITNSIKEIAGALNKRGILTIVDSVSAIGGEEINFDEDKVDILIGGSQKCLSAPVGLTTITISQRAKEKIAKRKTKVSSYYLNFENYYNYTYDSFDFPYTMNENLVYALNMALDILFEKDSINLHKKYAESTRKTIEKAGLKLYPLDSHSNTVTAVLSPEGIDAREITRKMREHGMIISGSIQDIEDKVFRIGHMGNNINKENFIELFQKLDIVFEELGVKLKTSLKDQFEKEINK</sequence>
<protein>
    <submittedName>
        <fullName evidence="9">Aspartate aminotransferase-like enzyme</fullName>
    </submittedName>
</protein>
<dbReference type="PIRSF" id="PIRSF000524">
    <property type="entry name" value="SPT"/>
    <property type="match status" value="1"/>
</dbReference>
<keyword evidence="3" id="KW-0032">Aminotransferase</keyword>
<dbReference type="Proteomes" id="UP001236559">
    <property type="component" value="Unassembled WGS sequence"/>
</dbReference>
<evidence type="ECO:0000256" key="4">
    <source>
        <dbReference type="ARBA" id="ARBA00022679"/>
    </source>
</evidence>
<organism evidence="9 10">
    <name type="scientific">Peptoniphilus koenoeneniae</name>
    <dbReference type="NCBI Taxonomy" id="507751"/>
    <lineage>
        <taxon>Bacteria</taxon>
        <taxon>Bacillati</taxon>
        <taxon>Bacillota</taxon>
        <taxon>Tissierellia</taxon>
        <taxon>Tissierellales</taxon>
        <taxon>Peptoniphilaceae</taxon>
        <taxon>Peptoniphilus</taxon>
    </lineage>
</organism>
<evidence type="ECO:0000256" key="2">
    <source>
        <dbReference type="ARBA" id="ARBA00009236"/>
    </source>
</evidence>
<dbReference type="InterPro" id="IPR024169">
    <property type="entry name" value="SP_NH2Trfase/AEP_transaminase"/>
</dbReference>
<dbReference type="InterPro" id="IPR015421">
    <property type="entry name" value="PyrdxlP-dep_Trfase_major"/>
</dbReference>
<dbReference type="PANTHER" id="PTHR21152">
    <property type="entry name" value="AMINOTRANSFERASE CLASS V"/>
    <property type="match status" value="1"/>
</dbReference>
<keyword evidence="4" id="KW-0808">Transferase</keyword>
<dbReference type="InterPro" id="IPR020578">
    <property type="entry name" value="Aminotrans_V_PyrdxlP_BS"/>
</dbReference>
<evidence type="ECO:0000256" key="3">
    <source>
        <dbReference type="ARBA" id="ARBA00022576"/>
    </source>
</evidence>
<dbReference type="PANTHER" id="PTHR21152:SF24">
    <property type="entry name" value="ALANINE--GLYOXYLATE AMINOTRANSFERASE 1"/>
    <property type="match status" value="1"/>
</dbReference>
<dbReference type="Gene3D" id="3.40.640.10">
    <property type="entry name" value="Type I PLP-dependent aspartate aminotransferase-like (Major domain)"/>
    <property type="match status" value="1"/>
</dbReference>
<dbReference type="Gene3D" id="3.90.1150.10">
    <property type="entry name" value="Aspartate Aminotransferase, domain 1"/>
    <property type="match status" value="1"/>
</dbReference>
<evidence type="ECO:0000256" key="6">
    <source>
        <dbReference type="RuleBase" id="RU004075"/>
    </source>
</evidence>
<evidence type="ECO:0000313" key="9">
    <source>
        <dbReference type="EMBL" id="MDQ0275179.1"/>
    </source>
</evidence>
<evidence type="ECO:0000256" key="5">
    <source>
        <dbReference type="ARBA" id="ARBA00022898"/>
    </source>
</evidence>
<dbReference type="EMBL" id="JAUSTN010000005">
    <property type="protein sequence ID" value="MDQ0275179.1"/>
    <property type="molecule type" value="Genomic_DNA"/>
</dbReference>
<comment type="similarity">
    <text evidence="2 6">Belongs to the class-V pyridoxal-phosphate-dependent aminotransferase family.</text>
</comment>
<name>A0ABU0AWG4_9FIRM</name>
<evidence type="ECO:0000313" key="10">
    <source>
        <dbReference type="Proteomes" id="UP001236559"/>
    </source>
</evidence>
<dbReference type="Pfam" id="PF00266">
    <property type="entry name" value="Aminotran_5"/>
    <property type="match status" value="1"/>
</dbReference>
<proteinExistence type="inferred from homology"/>
<dbReference type="RefSeq" id="WP_023055047.1">
    <property type="nucleotide sequence ID" value="NZ_JAUSTN010000005.1"/>
</dbReference>
<accession>A0ABU0AWG4</accession>
<evidence type="ECO:0000259" key="8">
    <source>
        <dbReference type="Pfam" id="PF00266"/>
    </source>
</evidence>
<comment type="cofactor">
    <cofactor evidence="1 7">
        <name>pyridoxal 5'-phosphate</name>
        <dbReference type="ChEBI" id="CHEBI:597326"/>
    </cofactor>
</comment>
<dbReference type="SUPFAM" id="SSF53383">
    <property type="entry name" value="PLP-dependent transferases"/>
    <property type="match status" value="1"/>
</dbReference>
<evidence type="ECO:0000256" key="7">
    <source>
        <dbReference type="RuleBase" id="RU004504"/>
    </source>
</evidence>
<gene>
    <name evidence="9" type="ORF">J2S72_001203</name>
</gene>
<feature type="domain" description="Aminotransferase class V" evidence="8">
    <location>
        <begin position="4"/>
        <end position="317"/>
    </location>
</feature>
<dbReference type="PROSITE" id="PS00595">
    <property type="entry name" value="AA_TRANSFER_CLASS_5"/>
    <property type="match status" value="1"/>
</dbReference>
<dbReference type="InterPro" id="IPR000192">
    <property type="entry name" value="Aminotrans_V_dom"/>
</dbReference>
<dbReference type="InterPro" id="IPR015424">
    <property type="entry name" value="PyrdxlP-dep_Trfase"/>
</dbReference>
<keyword evidence="5" id="KW-0663">Pyridoxal phosphate</keyword>
<keyword evidence="10" id="KW-1185">Reference proteome</keyword>
<comment type="caution">
    <text evidence="9">The sequence shown here is derived from an EMBL/GenBank/DDBJ whole genome shotgun (WGS) entry which is preliminary data.</text>
</comment>
<dbReference type="InterPro" id="IPR015422">
    <property type="entry name" value="PyrdxlP-dep_Trfase_small"/>
</dbReference>
<evidence type="ECO:0000256" key="1">
    <source>
        <dbReference type="ARBA" id="ARBA00001933"/>
    </source>
</evidence>